<name>A0ABT2HBD1_9MICO</name>
<evidence type="ECO:0000313" key="1">
    <source>
        <dbReference type="EMBL" id="MCS5737242.1"/>
    </source>
</evidence>
<keyword evidence="2" id="KW-1185">Reference proteome</keyword>
<dbReference type="Proteomes" id="UP001165586">
    <property type="component" value="Unassembled WGS sequence"/>
</dbReference>
<dbReference type="InterPro" id="IPR019671">
    <property type="entry name" value="DUF2526"/>
</dbReference>
<protein>
    <submittedName>
        <fullName evidence="1">DUF2526 family protein</fullName>
    </submittedName>
</protein>
<dbReference type="Pfam" id="PF10735">
    <property type="entry name" value="DUF2526"/>
    <property type="match status" value="1"/>
</dbReference>
<accession>A0ABT2HBD1</accession>
<evidence type="ECO:0000313" key="2">
    <source>
        <dbReference type="Proteomes" id="UP001165586"/>
    </source>
</evidence>
<gene>
    <name evidence="1" type="ORF">N1032_26285</name>
</gene>
<sequence length="81" mass="9484">MAHNDDVIAAVDKAIELDVIIGMNTLLCALSEDTELDRDFRYEQQMRLRRAVYNHGLDVKKRREWEADQRRQQLTRGGIIV</sequence>
<dbReference type="RefSeq" id="WP_259543587.1">
    <property type="nucleotide sequence ID" value="NZ_JANLCJ010000532.1"/>
</dbReference>
<comment type="caution">
    <text evidence="1">The sequence shown here is derived from an EMBL/GenBank/DDBJ whole genome shotgun (WGS) entry which is preliminary data.</text>
</comment>
<reference evidence="1" key="1">
    <citation type="submission" date="2022-08" db="EMBL/GenBank/DDBJ databases">
        <authorList>
            <person name="Deng Y."/>
            <person name="Han X.-F."/>
            <person name="Zhang Y.-Q."/>
        </authorList>
    </citation>
    <scope>NUCLEOTIDE SEQUENCE</scope>
    <source>
        <strain evidence="1">CPCC 203386</strain>
    </source>
</reference>
<proteinExistence type="predicted"/>
<dbReference type="EMBL" id="JANLCJ010000532">
    <property type="protein sequence ID" value="MCS5737242.1"/>
    <property type="molecule type" value="Genomic_DNA"/>
</dbReference>
<organism evidence="1 2">
    <name type="scientific">Herbiconiux daphne</name>
    <dbReference type="NCBI Taxonomy" id="2970914"/>
    <lineage>
        <taxon>Bacteria</taxon>
        <taxon>Bacillati</taxon>
        <taxon>Actinomycetota</taxon>
        <taxon>Actinomycetes</taxon>
        <taxon>Micrococcales</taxon>
        <taxon>Microbacteriaceae</taxon>
        <taxon>Herbiconiux</taxon>
    </lineage>
</organism>